<evidence type="ECO:0000256" key="4">
    <source>
        <dbReference type="ARBA" id="ARBA00022840"/>
    </source>
</evidence>
<reference evidence="7" key="1">
    <citation type="journal article" date="2019" name="Int. J. Syst. Evol. Microbiol.">
        <title>The Global Catalogue of Microorganisms (GCM) 10K type strain sequencing project: providing services to taxonomists for standard genome sequencing and annotation.</title>
        <authorList>
            <consortium name="The Broad Institute Genomics Platform"/>
            <consortium name="The Broad Institute Genome Sequencing Center for Infectious Disease"/>
            <person name="Wu L."/>
            <person name="Ma J."/>
        </authorList>
    </citation>
    <scope>NUCLEOTIDE SEQUENCE [LARGE SCALE GENOMIC DNA]</scope>
    <source>
        <strain evidence="7">CCUG 55585</strain>
    </source>
</reference>
<organism evidence="6 7">
    <name type="scientific">Lysobacter brunescens</name>
    <dbReference type="NCBI Taxonomy" id="262323"/>
    <lineage>
        <taxon>Bacteria</taxon>
        <taxon>Pseudomonadati</taxon>
        <taxon>Pseudomonadota</taxon>
        <taxon>Gammaproteobacteria</taxon>
        <taxon>Lysobacterales</taxon>
        <taxon>Lysobacteraceae</taxon>
        <taxon>Lysobacter</taxon>
    </lineage>
</organism>
<proteinExistence type="inferred from homology"/>
<dbReference type="GO" id="GO:0005524">
    <property type="term" value="F:ATP binding"/>
    <property type="evidence" value="ECO:0007669"/>
    <property type="project" value="UniProtKB-KW"/>
</dbReference>
<protein>
    <submittedName>
        <fullName evidence="6">ABC transporter ATP-binding protein</fullName>
    </submittedName>
</protein>
<dbReference type="CDD" id="cd03220">
    <property type="entry name" value="ABC_KpsT_Wzt"/>
    <property type="match status" value="1"/>
</dbReference>
<dbReference type="Proteomes" id="UP001597110">
    <property type="component" value="Unassembled WGS sequence"/>
</dbReference>
<dbReference type="Gene3D" id="3.40.50.300">
    <property type="entry name" value="P-loop containing nucleotide triphosphate hydrolases"/>
    <property type="match status" value="1"/>
</dbReference>
<dbReference type="EMBL" id="JBHTIF010000001">
    <property type="protein sequence ID" value="MFD0725315.1"/>
    <property type="molecule type" value="Genomic_DNA"/>
</dbReference>
<dbReference type="PROSITE" id="PS00211">
    <property type="entry name" value="ABC_TRANSPORTER_1"/>
    <property type="match status" value="1"/>
</dbReference>
<dbReference type="SMART" id="SM00382">
    <property type="entry name" value="AAA"/>
    <property type="match status" value="1"/>
</dbReference>
<feature type="domain" description="ABC transporter" evidence="5">
    <location>
        <begin position="36"/>
        <end position="257"/>
    </location>
</feature>
<dbReference type="InterPro" id="IPR050683">
    <property type="entry name" value="Bact_Polysacc_Export_ATP-bd"/>
</dbReference>
<dbReference type="Gene3D" id="2.70.50.60">
    <property type="entry name" value="abc- transporter (atp binding component) like domain"/>
    <property type="match status" value="1"/>
</dbReference>
<dbReference type="PANTHER" id="PTHR46743:SF2">
    <property type="entry name" value="TEICHOIC ACIDS EXPORT ATP-BINDING PROTEIN TAGH"/>
    <property type="match status" value="1"/>
</dbReference>
<dbReference type="PROSITE" id="PS50893">
    <property type="entry name" value="ABC_TRANSPORTER_2"/>
    <property type="match status" value="1"/>
</dbReference>
<evidence type="ECO:0000313" key="6">
    <source>
        <dbReference type="EMBL" id="MFD0725315.1"/>
    </source>
</evidence>
<dbReference type="SUPFAM" id="SSF52540">
    <property type="entry name" value="P-loop containing nucleoside triphosphate hydrolases"/>
    <property type="match status" value="1"/>
</dbReference>
<sequence length="450" mass="49610">MSSDDIEPQANITPPILIATRISKRYSFSHRHEWSMFGANEAKQEDHDSYLALDDISFDIRRGETVGILGRNGAGKSTLLQILTGVLRPTTGTVTTSGRVGALLELGSGFNPELSGRENMNLSAAVLGMSRKEAESKAASIEAFADIGTFIDKPVKTYSSGMLVRLAFSIQVHLEPDILIVDEALSVGDMFFQQKCIAKIRDIISQGVTLLFVSHSINAVKSICRRAIFLDKGRIALDGPSELVCETYQNSMSSTSDIDLRHAVERFSETAASEGVLRLEDHHASQTLDQSQFDAILSNRSGGGEVRFTGFDISHDGKTRVTGIQKAARITLTLQFEARQDIAEGAVIGLLVRDAHGVDLVAYNMNFYGKHLPNLEAGRTYHLELDVEFPFAKGRYSFHCGIKPAHDSTYFYDRCFNTAVLDIEENPIQWGEYGGRLLATPHAMRLSMKR</sequence>
<name>A0ABW2YAX8_9GAMM</name>
<dbReference type="InterPro" id="IPR029439">
    <property type="entry name" value="Wzt_C"/>
</dbReference>
<dbReference type="InterPro" id="IPR015860">
    <property type="entry name" value="ABC_transpr_TagH-like"/>
</dbReference>
<dbReference type="InterPro" id="IPR003439">
    <property type="entry name" value="ABC_transporter-like_ATP-bd"/>
</dbReference>
<dbReference type="RefSeq" id="WP_386822928.1">
    <property type="nucleotide sequence ID" value="NZ_JBHTIF010000001.1"/>
</dbReference>
<evidence type="ECO:0000259" key="5">
    <source>
        <dbReference type="PROSITE" id="PS50893"/>
    </source>
</evidence>
<evidence type="ECO:0000313" key="7">
    <source>
        <dbReference type="Proteomes" id="UP001597110"/>
    </source>
</evidence>
<evidence type="ECO:0000256" key="1">
    <source>
        <dbReference type="ARBA" id="ARBA00005417"/>
    </source>
</evidence>
<accession>A0ABW2YAX8</accession>
<comment type="caution">
    <text evidence="6">The sequence shown here is derived from an EMBL/GenBank/DDBJ whole genome shotgun (WGS) entry which is preliminary data.</text>
</comment>
<keyword evidence="3" id="KW-0547">Nucleotide-binding</keyword>
<dbReference type="CDD" id="cd10147">
    <property type="entry name" value="Wzt_C-like"/>
    <property type="match status" value="1"/>
</dbReference>
<dbReference type="InterPro" id="IPR017871">
    <property type="entry name" value="ABC_transporter-like_CS"/>
</dbReference>
<keyword evidence="2" id="KW-0813">Transport</keyword>
<dbReference type="Pfam" id="PF14524">
    <property type="entry name" value="Wzt_C"/>
    <property type="match status" value="1"/>
</dbReference>
<dbReference type="InterPro" id="IPR027417">
    <property type="entry name" value="P-loop_NTPase"/>
</dbReference>
<dbReference type="InterPro" id="IPR003593">
    <property type="entry name" value="AAA+_ATPase"/>
</dbReference>
<keyword evidence="4 6" id="KW-0067">ATP-binding</keyword>
<dbReference type="Pfam" id="PF00005">
    <property type="entry name" value="ABC_tran"/>
    <property type="match status" value="1"/>
</dbReference>
<evidence type="ECO:0000256" key="2">
    <source>
        <dbReference type="ARBA" id="ARBA00022448"/>
    </source>
</evidence>
<dbReference type="PANTHER" id="PTHR46743">
    <property type="entry name" value="TEICHOIC ACIDS EXPORT ATP-BINDING PROTEIN TAGH"/>
    <property type="match status" value="1"/>
</dbReference>
<evidence type="ECO:0000256" key="3">
    <source>
        <dbReference type="ARBA" id="ARBA00022741"/>
    </source>
</evidence>
<keyword evidence="7" id="KW-1185">Reference proteome</keyword>
<comment type="similarity">
    <text evidence="1">Belongs to the ABC transporter superfamily.</text>
</comment>
<gene>
    <name evidence="6" type="ORF">ACFQ0E_06825</name>
</gene>